<organism evidence="7 8">
    <name type="scientific">Cinara cedri</name>
    <dbReference type="NCBI Taxonomy" id="506608"/>
    <lineage>
        <taxon>Eukaryota</taxon>
        <taxon>Metazoa</taxon>
        <taxon>Ecdysozoa</taxon>
        <taxon>Arthropoda</taxon>
        <taxon>Hexapoda</taxon>
        <taxon>Insecta</taxon>
        <taxon>Pterygota</taxon>
        <taxon>Neoptera</taxon>
        <taxon>Paraneoptera</taxon>
        <taxon>Hemiptera</taxon>
        <taxon>Sternorrhyncha</taxon>
        <taxon>Aphidomorpha</taxon>
        <taxon>Aphidoidea</taxon>
        <taxon>Aphididae</taxon>
        <taxon>Lachninae</taxon>
        <taxon>Cinara</taxon>
    </lineage>
</organism>
<reference evidence="7 8" key="1">
    <citation type="submission" date="2019-08" db="EMBL/GenBank/DDBJ databases">
        <authorList>
            <person name="Alioto T."/>
            <person name="Alioto T."/>
            <person name="Gomez Garrido J."/>
        </authorList>
    </citation>
    <scope>NUCLEOTIDE SEQUENCE [LARGE SCALE GENOMIC DNA]</scope>
</reference>
<name>A0A5E4NHZ5_9HEMI</name>
<dbReference type="OrthoDB" id="6630120at2759"/>
<keyword evidence="7" id="KW-0762">Sugar transport</keyword>
<dbReference type="GO" id="GO:0022857">
    <property type="term" value="F:transmembrane transporter activity"/>
    <property type="evidence" value="ECO:0007669"/>
    <property type="project" value="InterPro"/>
</dbReference>
<dbReference type="PROSITE" id="PS50850">
    <property type="entry name" value="MFS"/>
    <property type="match status" value="1"/>
</dbReference>
<evidence type="ECO:0000256" key="5">
    <source>
        <dbReference type="SAM" id="Phobius"/>
    </source>
</evidence>
<dbReference type="SUPFAM" id="SSF103473">
    <property type="entry name" value="MFS general substrate transporter"/>
    <property type="match status" value="1"/>
</dbReference>
<dbReference type="InterPro" id="IPR005828">
    <property type="entry name" value="MFS_sugar_transport-like"/>
</dbReference>
<keyword evidence="3 5" id="KW-1133">Transmembrane helix</keyword>
<keyword evidence="7" id="KW-0813">Transport</keyword>
<dbReference type="InterPro" id="IPR050549">
    <property type="entry name" value="MFS_Trehalose_Transporter"/>
</dbReference>
<comment type="subcellular location">
    <subcellularLocation>
        <location evidence="1">Membrane</location>
        <topology evidence="1">Multi-pass membrane protein</topology>
    </subcellularLocation>
</comment>
<sequence>MVFSAVLFAQLQKPTSLIKLNDEEASWIASVSSLVSPLGLLIIGILTDKIGRRRSLQIAFLPIIVAFVILAYSDSYETILIGRIVGGLVFGSESCIFVYVTEICQPKRRQFFFAVMFMFLGIGNLIECLFAMFMPWQTMSLIFAVMGIVGMVVLFVLPESPVWLRVRNRVPEAERAEQWFGLTPEKAMITVGHTDSTKHHNDKATIITDRQDTPSSPSPTYWSLYTRRTVWMPTLITLGFVVCQQGSGLYVLLCYTGDVIRDFQVQWDNIGVAMYISASRMVGSLVFVLMYNVPRKTMSAYSYAGMALSLIIVIAYGKIFPNAERPYGDLIITAAFISYMFFALLGALQFPWTLSSEVFPSDVTGTMNGVIQSSSYLIMFVVTKLYPSMASNLGVENVWLIYTIVCMLSVLFSIYILPETKGIPLKEILARFEPRTKTLKNDLP</sequence>
<proteinExistence type="predicted"/>
<dbReference type="Gene3D" id="1.20.1250.20">
    <property type="entry name" value="MFS general substrate transporter like domains"/>
    <property type="match status" value="1"/>
</dbReference>
<evidence type="ECO:0000256" key="3">
    <source>
        <dbReference type="ARBA" id="ARBA00022989"/>
    </source>
</evidence>
<feature type="transmembrane region" description="Helical" evidence="5">
    <location>
        <begin position="79"/>
        <end position="99"/>
    </location>
</feature>
<dbReference type="Proteomes" id="UP000325440">
    <property type="component" value="Unassembled WGS sequence"/>
</dbReference>
<dbReference type="AlphaFoldDB" id="A0A5E4NHZ5"/>
<feature type="transmembrane region" description="Helical" evidence="5">
    <location>
        <begin position="111"/>
        <end position="133"/>
    </location>
</feature>
<evidence type="ECO:0000256" key="1">
    <source>
        <dbReference type="ARBA" id="ARBA00004141"/>
    </source>
</evidence>
<feature type="transmembrane region" description="Helical" evidence="5">
    <location>
        <begin position="300"/>
        <end position="319"/>
    </location>
</feature>
<dbReference type="PANTHER" id="PTHR48021:SF1">
    <property type="entry name" value="GH07001P-RELATED"/>
    <property type="match status" value="1"/>
</dbReference>
<keyword evidence="8" id="KW-1185">Reference proteome</keyword>
<dbReference type="InterPro" id="IPR036259">
    <property type="entry name" value="MFS_trans_sf"/>
</dbReference>
<feature type="transmembrane region" description="Helical" evidence="5">
    <location>
        <begin position="27"/>
        <end position="46"/>
    </location>
</feature>
<feature type="transmembrane region" description="Helical" evidence="5">
    <location>
        <begin position="331"/>
        <end position="354"/>
    </location>
</feature>
<evidence type="ECO:0000256" key="2">
    <source>
        <dbReference type="ARBA" id="ARBA00022692"/>
    </source>
</evidence>
<evidence type="ECO:0000313" key="7">
    <source>
        <dbReference type="EMBL" id="VVC43313.1"/>
    </source>
</evidence>
<feature type="transmembrane region" description="Helical" evidence="5">
    <location>
        <begin position="366"/>
        <end position="386"/>
    </location>
</feature>
<dbReference type="PANTHER" id="PTHR48021">
    <property type="match status" value="1"/>
</dbReference>
<keyword evidence="4 5" id="KW-0472">Membrane</keyword>
<evidence type="ECO:0000259" key="6">
    <source>
        <dbReference type="PROSITE" id="PS50850"/>
    </source>
</evidence>
<keyword evidence="2 5" id="KW-0812">Transmembrane</keyword>
<dbReference type="InterPro" id="IPR020846">
    <property type="entry name" value="MFS_dom"/>
</dbReference>
<evidence type="ECO:0000256" key="4">
    <source>
        <dbReference type="ARBA" id="ARBA00023136"/>
    </source>
</evidence>
<dbReference type="EMBL" id="CABPRJ010002368">
    <property type="protein sequence ID" value="VVC43313.1"/>
    <property type="molecule type" value="Genomic_DNA"/>
</dbReference>
<gene>
    <name evidence="7" type="ORF">CINCED_3A022567</name>
</gene>
<feature type="domain" description="Major facilitator superfamily (MFS) profile" evidence="6">
    <location>
        <begin position="1"/>
        <end position="421"/>
    </location>
</feature>
<feature type="transmembrane region" description="Helical" evidence="5">
    <location>
        <begin position="58"/>
        <end position="73"/>
    </location>
</feature>
<accession>A0A5E4NHZ5</accession>
<feature type="transmembrane region" description="Helical" evidence="5">
    <location>
        <begin position="272"/>
        <end position="293"/>
    </location>
</feature>
<protein>
    <submittedName>
        <fullName evidence="7">Major facilitator superfamily domain,Major facilitator, sugar transporter-like</fullName>
    </submittedName>
</protein>
<evidence type="ECO:0000313" key="8">
    <source>
        <dbReference type="Proteomes" id="UP000325440"/>
    </source>
</evidence>
<feature type="transmembrane region" description="Helical" evidence="5">
    <location>
        <begin position="398"/>
        <end position="417"/>
    </location>
</feature>
<feature type="transmembrane region" description="Helical" evidence="5">
    <location>
        <begin position="230"/>
        <end position="252"/>
    </location>
</feature>
<dbReference type="Pfam" id="PF00083">
    <property type="entry name" value="Sugar_tr"/>
    <property type="match status" value="1"/>
</dbReference>
<feature type="transmembrane region" description="Helical" evidence="5">
    <location>
        <begin position="139"/>
        <end position="157"/>
    </location>
</feature>
<dbReference type="GO" id="GO:0016020">
    <property type="term" value="C:membrane"/>
    <property type="evidence" value="ECO:0007669"/>
    <property type="project" value="UniProtKB-SubCell"/>
</dbReference>